<feature type="compositionally biased region" description="Acidic residues" evidence="1">
    <location>
        <begin position="520"/>
        <end position="529"/>
    </location>
</feature>
<feature type="compositionally biased region" description="Low complexity" evidence="1">
    <location>
        <begin position="610"/>
        <end position="649"/>
    </location>
</feature>
<feature type="compositionally biased region" description="Basic and acidic residues" evidence="1">
    <location>
        <begin position="1272"/>
        <end position="1293"/>
    </location>
</feature>
<feature type="region of interest" description="Disordered" evidence="1">
    <location>
        <begin position="1"/>
        <end position="573"/>
    </location>
</feature>
<keyword evidence="3" id="KW-1185">Reference proteome</keyword>
<feature type="compositionally biased region" description="Low complexity" evidence="1">
    <location>
        <begin position="13"/>
        <end position="33"/>
    </location>
</feature>
<feature type="compositionally biased region" description="Low complexity" evidence="1">
    <location>
        <begin position="503"/>
        <end position="519"/>
    </location>
</feature>
<feature type="compositionally biased region" description="Basic and acidic residues" evidence="1">
    <location>
        <begin position="1410"/>
        <end position="1423"/>
    </location>
</feature>
<feature type="compositionally biased region" description="Basic residues" evidence="1">
    <location>
        <begin position="350"/>
        <end position="364"/>
    </location>
</feature>
<feature type="region of interest" description="Disordered" evidence="1">
    <location>
        <begin position="940"/>
        <end position="1005"/>
    </location>
</feature>
<feature type="region of interest" description="Disordered" evidence="1">
    <location>
        <begin position="1030"/>
        <end position="1051"/>
    </location>
</feature>
<feature type="compositionally biased region" description="Basic and acidic residues" evidence="1">
    <location>
        <begin position="127"/>
        <end position="145"/>
    </location>
</feature>
<feature type="compositionally biased region" description="Basic and acidic residues" evidence="1">
    <location>
        <begin position="200"/>
        <end position="238"/>
    </location>
</feature>
<evidence type="ECO:0000313" key="2">
    <source>
        <dbReference type="EMBL" id="PHJ23325.1"/>
    </source>
</evidence>
<feature type="compositionally biased region" description="Basic residues" evidence="1">
    <location>
        <begin position="492"/>
        <end position="502"/>
    </location>
</feature>
<feature type="compositionally biased region" description="Low complexity" evidence="1">
    <location>
        <begin position="185"/>
        <end position="199"/>
    </location>
</feature>
<feature type="compositionally biased region" description="Basic and acidic residues" evidence="1">
    <location>
        <begin position="1339"/>
        <end position="1356"/>
    </location>
</feature>
<dbReference type="Proteomes" id="UP000221165">
    <property type="component" value="Unassembled WGS sequence"/>
</dbReference>
<feature type="compositionally biased region" description="Basic and acidic residues" evidence="1">
    <location>
        <begin position="651"/>
        <end position="669"/>
    </location>
</feature>
<feature type="region of interest" description="Disordered" evidence="1">
    <location>
        <begin position="1159"/>
        <end position="1184"/>
    </location>
</feature>
<feature type="compositionally biased region" description="Polar residues" evidence="1">
    <location>
        <begin position="1030"/>
        <end position="1040"/>
    </location>
</feature>
<feature type="compositionally biased region" description="Basic and acidic residues" evidence="1">
    <location>
        <begin position="940"/>
        <end position="963"/>
    </location>
</feature>
<feature type="region of interest" description="Disordered" evidence="1">
    <location>
        <begin position="1272"/>
        <end position="1361"/>
    </location>
</feature>
<comment type="caution">
    <text evidence="2">The sequence shown here is derived from an EMBL/GenBank/DDBJ whole genome shotgun (WGS) entry which is preliminary data.</text>
</comment>
<evidence type="ECO:0000313" key="3">
    <source>
        <dbReference type="Proteomes" id="UP000221165"/>
    </source>
</evidence>
<name>A0A2C6L794_9APIC</name>
<sequence length="1884" mass="216892">MKRRDLYGVSTASSSDLSLSSSSSLPSSSSIPSVRRGLRRSSSSSSCVTTSSSFLSSPSTSHTDRSGKESEKDKTETVEILSISSSEREEAEDSSRGGGGRVSHDEDDPSIRLPRGFYWRLLHEKRKKEEERKRNEKEEEEKRALIEAYMNSLHLHTNNTSQDKRKGQNSNPSSSPSPCSPPLPSSCSPSRLGVSSSLSFKREEKTEEEKGEGNLEKMKKNDEEEKEKKEKQKREGDVHVSSSSSDKNGVVALKTKAKCVSSLAQSDGETKRKKKGRIDEGETEKRKKRKGVVRSFHSSKEGDSHVDKAMKRSPGKDPRNNSHVHSRERGRRREDSLHLRHLSSASSSSSRRRRHPKHYGRLHVYHGDFLEIQWRSPPPSRLSSSFSLSSERRREETEETDVKDSLPSAPHHRDSKRGVHPNSVKKNSNKEKKKKKSKQTDNSGKRGESAEKRDVKMRGERLLDKEGMTRSANKKHNPNHSRRRSREDERRRKEKKKKKPRTRGSSSFSSSSSSSSSLGSDEETGEESDVVLKKKERSGHRQITSDKEEEEDRKKKEKEKEKKNREVDGLSERRCEELIEEVQSHLDVVRFLEEKTSPNFSLIRNVLLASQPPSSSPDTISSLSPLRRLSPLSSSSSSFASSPSSALFLTQEKEDTPERRRRERTDGRAAHLSSSSSPLHLPPQKEGEREDSVTKRRGVAQTPEEKERYRLRASSTSSLRLHRGEKKEDRAFFNNRKDKSPLKNGKKMNNDRNTLPSSLSSSACKADIRKVPSRELLRDERNPQNITSNNVDVRLHGVSQRIFHCLQSVPFFPSFSSSSFASSSSFLPPSVPLNPYSCLSHSSQWHQTPSPSPSFSPCSLTIEGENEKEQERHRRCYEFSWRNTLPQRERGGGFGREEDKEEGKYFCRSMKKESMVWSPTDLSPYIYEIWRTVPPSQVQEEAKKMKEEERNSFDTRGEEKEDNSPYCLSREISNVISSSSSSSSPFPYSFSSPNTIHMNGRSEAEEEEERMLTHTGEMNGDVEMREETFIPSQSEDSSSAIMREDQPPRDSRLVKEKEFVTVQTVGRVPPLLLSLRRNDEERIDTGGDLEVLTPRGLFSEYKPNAKLRYHGVRSSNASGVEENGKSQEGRRRDRGKETGVDSMKSLQDKITLLFSSPMAPSLAEGEGEGNISVQRRGGEKEEESIDKIKRYEREILMRQFFQKSHPGMYLSSSCDGGETMKMWRQLLLGVSLLRRKTQRFPPENAEGVRMKEEEVLARLFEEVQVLLLQREGEEKKSEKTNVKTKTNTEREQEKEESDEAKKMKKEKLGCPSRDQEMKREEKRSFSFHEERFLLGTQPQEKEERHKREESSLRDDLLSSFPRPFANSQRLLRTKLRSLHNLARDEHLAALRLRKKKIECEEENKATVGDVSRRGEEEEERKKEEEEEQEEPTERLQRKREREKLKASAFLSSVTDAVRGEVLHDQEEERNERGRVLRVKGKREEEEREHEREDSRKAREKKDEILHNETKGRKEEKEAKNSPRSSSKASPEEIPGRTHKTDSHQETCLLSPREEEEVKSLSKREKDRENGLLERRRGRERRGRKSSGAVRRSPSPREGHLASVNIKIELAATGGERLLLLDKDTLQKTEEGGGNKGEKTEKEGRRTDDRERASSLSSSSPPLSCESKIEGKKEEEEEAKETLDVHRNTQVSHCSPSSSSVQLLSGGEKDRSPSLYDEAVDEKRRRKREKAKEEREVEEEMKKKDRSLLLLLDVEGRDIGYYYDDGEYGEETEKREEEKEAFFFDRKNFDSYSVENSLGASHHQQRWRRERAEEEKERRERRRSGWVSRRTGGGRENRWSERYERNDDSSSSPWKRLFNFSWLTDDFLLEDEQEDEEEKKKEQEK</sequence>
<protein>
    <submittedName>
        <fullName evidence="2">Uncharacterized protein</fullName>
    </submittedName>
</protein>
<feature type="region of interest" description="Disordered" evidence="1">
    <location>
        <begin position="608"/>
        <end position="766"/>
    </location>
</feature>
<accession>A0A2C6L794</accession>
<feature type="compositionally biased region" description="Basic and acidic residues" evidence="1">
    <location>
        <begin position="62"/>
        <end position="77"/>
    </location>
</feature>
<feature type="compositionally biased region" description="Basic and acidic residues" evidence="1">
    <location>
        <begin position="1551"/>
        <end position="1576"/>
    </location>
</feature>
<feature type="compositionally biased region" description="Basic and acidic residues" evidence="1">
    <location>
        <begin position="1042"/>
        <end position="1051"/>
    </location>
</feature>
<feature type="compositionally biased region" description="Basic and acidic residues" evidence="1">
    <location>
        <begin position="1666"/>
        <end position="1686"/>
    </location>
</feature>
<dbReference type="GeneID" id="94426245"/>
<feature type="region of interest" description="Disordered" evidence="1">
    <location>
        <begin position="1794"/>
        <end position="1853"/>
    </location>
</feature>
<feature type="compositionally biased region" description="Basic and acidic residues" evidence="1">
    <location>
        <begin position="1313"/>
        <end position="1332"/>
    </location>
</feature>
<feature type="compositionally biased region" description="Low complexity" evidence="1">
    <location>
        <begin position="1653"/>
        <end position="1665"/>
    </location>
</feature>
<feature type="compositionally biased region" description="Low complexity" evidence="1">
    <location>
        <begin position="1689"/>
        <end position="1704"/>
    </location>
</feature>
<dbReference type="VEuPathDB" id="ToxoDB:CSUI_002835"/>
<feature type="compositionally biased region" description="Basic and acidic residues" evidence="1">
    <location>
        <begin position="1832"/>
        <end position="1847"/>
    </location>
</feature>
<evidence type="ECO:0000256" key="1">
    <source>
        <dbReference type="SAM" id="MobiDB-lite"/>
    </source>
</evidence>
<feature type="compositionally biased region" description="Basic residues" evidence="1">
    <location>
        <begin position="472"/>
        <end position="484"/>
    </location>
</feature>
<feature type="compositionally biased region" description="Basic and acidic residues" evidence="1">
    <location>
        <begin position="1618"/>
        <end position="1652"/>
    </location>
</feature>
<feature type="compositionally biased region" description="Basic and acidic residues" evidence="1">
    <location>
        <begin position="1529"/>
        <end position="1544"/>
    </location>
</feature>
<feature type="compositionally biased region" description="Basic and acidic residues" evidence="1">
    <location>
        <begin position="1457"/>
        <end position="1474"/>
    </location>
</feature>
<feature type="compositionally biased region" description="Basic and acidic residues" evidence="1">
    <location>
        <begin position="390"/>
        <end position="404"/>
    </location>
</feature>
<proteinExistence type="predicted"/>
<dbReference type="RefSeq" id="XP_067925001.1">
    <property type="nucleotide sequence ID" value="XM_068063034.1"/>
</dbReference>
<dbReference type="PANTHER" id="PTHR36812">
    <property type="entry name" value="NEUROFILAMENT TRIPLET M PROTEIN-LIKE PROTEIN"/>
    <property type="match status" value="1"/>
</dbReference>
<feature type="region of interest" description="Disordered" evidence="1">
    <location>
        <begin position="1401"/>
        <end position="1742"/>
    </location>
</feature>
<gene>
    <name evidence="2" type="ORF">CSUI_002835</name>
</gene>
<feature type="compositionally biased region" description="Basic and acidic residues" evidence="1">
    <location>
        <begin position="1431"/>
        <end position="1445"/>
    </location>
</feature>
<reference evidence="2 3" key="1">
    <citation type="journal article" date="2017" name="Int. J. Parasitol.">
        <title>The genome of the protozoan parasite Cystoisospora suis and a reverse vaccinology approach to identify vaccine candidates.</title>
        <authorList>
            <person name="Palmieri N."/>
            <person name="Shrestha A."/>
            <person name="Ruttkowski B."/>
            <person name="Beck T."/>
            <person name="Vogl C."/>
            <person name="Tomley F."/>
            <person name="Blake D.P."/>
            <person name="Joachim A."/>
        </authorList>
    </citation>
    <scope>NUCLEOTIDE SEQUENCE [LARGE SCALE GENOMIC DNA]</scope>
    <source>
        <strain evidence="2 3">Wien I</strain>
    </source>
</reference>
<feature type="compositionally biased region" description="Basic and acidic residues" evidence="1">
    <location>
        <begin position="1122"/>
        <end position="1139"/>
    </location>
</feature>
<feature type="compositionally biased region" description="Basic and acidic residues" evidence="1">
    <location>
        <begin position="443"/>
        <end position="468"/>
    </location>
</feature>
<dbReference type="EMBL" id="MIGC01001201">
    <property type="protein sequence ID" value="PHJ23325.1"/>
    <property type="molecule type" value="Genomic_DNA"/>
</dbReference>
<feature type="compositionally biased region" description="Basic and acidic residues" evidence="1">
    <location>
        <begin position="1729"/>
        <end position="1742"/>
    </location>
</feature>
<feature type="compositionally biased region" description="Basic and acidic residues" evidence="1">
    <location>
        <begin position="683"/>
        <end position="694"/>
    </location>
</feature>
<feature type="compositionally biased region" description="Low complexity" evidence="1">
    <location>
        <begin position="41"/>
        <end position="61"/>
    </location>
</feature>
<feature type="compositionally biased region" description="Polar residues" evidence="1">
    <location>
        <begin position="751"/>
        <end position="763"/>
    </location>
</feature>
<dbReference type="PANTHER" id="PTHR36812:SF9">
    <property type="entry name" value="MYB-LIKE PROTEIN X ISOFORM X1"/>
    <property type="match status" value="1"/>
</dbReference>
<feature type="region of interest" description="Disordered" evidence="1">
    <location>
        <begin position="1109"/>
        <end position="1142"/>
    </location>
</feature>
<feature type="compositionally biased region" description="Basic and acidic residues" evidence="1">
    <location>
        <begin position="1481"/>
        <end position="1520"/>
    </location>
</feature>
<feature type="compositionally biased region" description="Low complexity" evidence="1">
    <location>
        <begin position="977"/>
        <end position="993"/>
    </location>
</feature>
<feature type="compositionally biased region" description="Basic and acidic residues" evidence="1">
    <location>
        <begin position="552"/>
        <end position="573"/>
    </location>
</feature>
<feature type="compositionally biased region" description="Basic and acidic residues" evidence="1">
    <location>
        <begin position="725"/>
        <end position="741"/>
    </location>
</feature>
<organism evidence="2 3">
    <name type="scientific">Cystoisospora suis</name>
    <dbReference type="NCBI Taxonomy" id="483139"/>
    <lineage>
        <taxon>Eukaryota</taxon>
        <taxon>Sar</taxon>
        <taxon>Alveolata</taxon>
        <taxon>Apicomplexa</taxon>
        <taxon>Conoidasida</taxon>
        <taxon>Coccidia</taxon>
        <taxon>Eucoccidiorida</taxon>
        <taxon>Eimeriorina</taxon>
        <taxon>Sarcocystidae</taxon>
        <taxon>Cystoisospora</taxon>
    </lineage>
</organism>
<feature type="compositionally biased region" description="Basic and acidic residues" evidence="1">
    <location>
        <begin position="298"/>
        <end position="338"/>
    </location>
</feature>